<sequence>MKILRVKPITLGLAILTLSSTALTGVIMSNVHATEVNPSQVENVAQEPIVPADVYERLGHPDVIITKDDGFFVKTPQPVLDFSQDEIVYDSAMTTDETKVIIAYDDTYIKEEDNK</sequence>
<protein>
    <submittedName>
        <fullName evidence="2">Uncharacterized protein</fullName>
    </submittedName>
</protein>
<evidence type="ECO:0000256" key="1">
    <source>
        <dbReference type="SAM" id="SignalP"/>
    </source>
</evidence>
<dbReference type="AlphaFoldDB" id="A0A7X2H8R1"/>
<reference evidence="2 3" key="1">
    <citation type="submission" date="2019-11" db="EMBL/GenBank/DDBJ databases">
        <title>Paenibacillus monticola sp. nov., a novel PGPR strain isolated from mountain sample in China.</title>
        <authorList>
            <person name="Zhao Q."/>
            <person name="Li H.-P."/>
            <person name="Zhang J.-L."/>
        </authorList>
    </citation>
    <scope>NUCLEOTIDE SEQUENCE [LARGE SCALE GENOMIC DNA]</scope>
    <source>
        <strain evidence="2 3">LC-T2</strain>
    </source>
</reference>
<gene>
    <name evidence="2" type="ORF">GJB61_21790</name>
</gene>
<evidence type="ECO:0000313" key="2">
    <source>
        <dbReference type="EMBL" id="MRN55619.1"/>
    </source>
</evidence>
<comment type="caution">
    <text evidence="2">The sequence shown here is derived from an EMBL/GenBank/DDBJ whole genome shotgun (WGS) entry which is preliminary data.</text>
</comment>
<accession>A0A7X2H8R1</accession>
<keyword evidence="1" id="KW-0732">Signal</keyword>
<keyword evidence="3" id="KW-1185">Reference proteome</keyword>
<dbReference type="EMBL" id="WJXB01000010">
    <property type="protein sequence ID" value="MRN55619.1"/>
    <property type="molecule type" value="Genomic_DNA"/>
</dbReference>
<name>A0A7X2H8R1_9BACL</name>
<feature type="signal peptide" evidence="1">
    <location>
        <begin position="1"/>
        <end position="33"/>
    </location>
</feature>
<dbReference type="Proteomes" id="UP000463051">
    <property type="component" value="Unassembled WGS sequence"/>
</dbReference>
<evidence type="ECO:0000313" key="3">
    <source>
        <dbReference type="Proteomes" id="UP000463051"/>
    </source>
</evidence>
<feature type="chain" id="PRO_5030780030" evidence="1">
    <location>
        <begin position="34"/>
        <end position="115"/>
    </location>
</feature>
<proteinExistence type="predicted"/>
<organism evidence="2 3">
    <name type="scientific">Paenibacillus monticola</name>
    <dbReference type="NCBI Taxonomy" id="2666075"/>
    <lineage>
        <taxon>Bacteria</taxon>
        <taxon>Bacillati</taxon>
        <taxon>Bacillota</taxon>
        <taxon>Bacilli</taxon>
        <taxon>Bacillales</taxon>
        <taxon>Paenibacillaceae</taxon>
        <taxon>Paenibacillus</taxon>
    </lineage>
</organism>